<gene>
    <name evidence="1" type="ORF">T11_6722</name>
</gene>
<dbReference type="AlphaFoldDB" id="A0A0V1HVT4"/>
<evidence type="ECO:0000313" key="1">
    <source>
        <dbReference type="EMBL" id="KRZ14875.1"/>
    </source>
</evidence>
<reference evidence="1 2" key="1">
    <citation type="submission" date="2015-01" db="EMBL/GenBank/DDBJ databases">
        <title>Evolution of Trichinella species and genotypes.</title>
        <authorList>
            <person name="Korhonen P.K."/>
            <person name="Edoardo P."/>
            <person name="Giuseppe L.R."/>
            <person name="Gasser R.B."/>
        </authorList>
    </citation>
    <scope>NUCLEOTIDE SEQUENCE [LARGE SCALE GENOMIC DNA]</scope>
    <source>
        <strain evidence="1">ISS1029</strain>
    </source>
</reference>
<dbReference type="EMBL" id="JYDP01000021">
    <property type="protein sequence ID" value="KRZ14875.1"/>
    <property type="molecule type" value="Genomic_DNA"/>
</dbReference>
<name>A0A0V1HVT4_9BILA</name>
<keyword evidence="2" id="KW-1185">Reference proteome</keyword>
<proteinExistence type="predicted"/>
<comment type="caution">
    <text evidence="1">The sequence shown here is derived from an EMBL/GenBank/DDBJ whole genome shotgun (WGS) entry which is preliminary data.</text>
</comment>
<dbReference type="Proteomes" id="UP000055024">
    <property type="component" value="Unassembled WGS sequence"/>
</dbReference>
<sequence>MNGQSWPEFTDDVQARLINMKIIVKVILYKKMLCKADLKLLNGEHDCSGEQITASTSAMIEPYQPRMSLAHKIEKTFTRSIKTKLMHFLLSTLAIILDRPLRWSELIHKNS</sequence>
<organism evidence="1 2">
    <name type="scientific">Trichinella zimbabwensis</name>
    <dbReference type="NCBI Taxonomy" id="268475"/>
    <lineage>
        <taxon>Eukaryota</taxon>
        <taxon>Metazoa</taxon>
        <taxon>Ecdysozoa</taxon>
        <taxon>Nematoda</taxon>
        <taxon>Enoplea</taxon>
        <taxon>Dorylaimia</taxon>
        <taxon>Trichinellida</taxon>
        <taxon>Trichinellidae</taxon>
        <taxon>Trichinella</taxon>
    </lineage>
</organism>
<accession>A0A0V1HVT4</accession>
<evidence type="ECO:0000313" key="2">
    <source>
        <dbReference type="Proteomes" id="UP000055024"/>
    </source>
</evidence>
<protein>
    <submittedName>
        <fullName evidence="1">Uncharacterized protein</fullName>
    </submittedName>
</protein>